<proteinExistence type="predicted"/>
<keyword evidence="3" id="KW-1185">Reference proteome</keyword>
<name>A0A4V2V284_9GAMM</name>
<feature type="region of interest" description="Disordered" evidence="1">
    <location>
        <begin position="1"/>
        <end position="102"/>
    </location>
</feature>
<organism evidence="2 3">
    <name type="scientific">Thiobaca trueperi</name>
    <dbReference type="NCBI Taxonomy" id="127458"/>
    <lineage>
        <taxon>Bacteria</taxon>
        <taxon>Pseudomonadati</taxon>
        <taxon>Pseudomonadota</taxon>
        <taxon>Gammaproteobacteria</taxon>
        <taxon>Chromatiales</taxon>
        <taxon>Chromatiaceae</taxon>
        <taxon>Thiobaca</taxon>
    </lineage>
</organism>
<dbReference type="InterPro" id="IPR021327">
    <property type="entry name" value="DUF2934"/>
</dbReference>
<gene>
    <name evidence="2" type="ORF">EDC35_101392</name>
</gene>
<comment type="caution">
    <text evidence="2">The sequence shown here is derived from an EMBL/GenBank/DDBJ whole genome shotgun (WGS) entry which is preliminary data.</text>
</comment>
<protein>
    <submittedName>
        <fullName evidence="2">DUF2934 family protein</fullName>
    </submittedName>
</protein>
<feature type="compositionally biased region" description="Polar residues" evidence="1">
    <location>
        <begin position="18"/>
        <end position="37"/>
    </location>
</feature>
<dbReference type="OrthoDB" id="8538784at2"/>
<dbReference type="Pfam" id="PF11154">
    <property type="entry name" value="DUF2934"/>
    <property type="match status" value="1"/>
</dbReference>
<accession>A0A4V2V284</accession>
<feature type="compositionally biased region" description="Low complexity" evidence="1">
    <location>
        <begin position="38"/>
        <end position="64"/>
    </location>
</feature>
<dbReference type="Proteomes" id="UP000295717">
    <property type="component" value="Unassembled WGS sequence"/>
</dbReference>
<sequence length="151" mass="16153">MAENKIVTRKTAAKKPAQSKTTAPPESTSKTAAQSVRSPSTAKKMASPAATAKKAPDAPQTPQAEPAAKKTTARKKTTAGAAARSAHRENPGSLKQLATVTPEQRQKMIEEAAFYKAEKRNFAPGHEQEDWTDAEREIDDLIARARAMTGA</sequence>
<dbReference type="EMBL" id="SMAO01000001">
    <property type="protein sequence ID" value="TCT24072.1"/>
    <property type="molecule type" value="Genomic_DNA"/>
</dbReference>
<evidence type="ECO:0000313" key="3">
    <source>
        <dbReference type="Proteomes" id="UP000295717"/>
    </source>
</evidence>
<reference evidence="2 3" key="1">
    <citation type="submission" date="2019-03" db="EMBL/GenBank/DDBJ databases">
        <title>Genomic Encyclopedia of Type Strains, Phase IV (KMG-IV): sequencing the most valuable type-strain genomes for metagenomic binning, comparative biology and taxonomic classification.</title>
        <authorList>
            <person name="Goeker M."/>
        </authorList>
    </citation>
    <scope>NUCLEOTIDE SEQUENCE [LARGE SCALE GENOMIC DNA]</scope>
    <source>
        <strain evidence="2 3">DSM 13587</strain>
    </source>
</reference>
<evidence type="ECO:0000256" key="1">
    <source>
        <dbReference type="SAM" id="MobiDB-lite"/>
    </source>
</evidence>
<dbReference type="AlphaFoldDB" id="A0A4V2V284"/>
<evidence type="ECO:0000313" key="2">
    <source>
        <dbReference type="EMBL" id="TCT24072.1"/>
    </source>
</evidence>